<dbReference type="PANTHER" id="PTHR27002:SF181">
    <property type="entry name" value="RECEPTOR-LIKE SERINE_THREONINE-PROTEIN KINASE"/>
    <property type="match status" value="1"/>
</dbReference>
<evidence type="ECO:0000256" key="8">
    <source>
        <dbReference type="ARBA" id="ARBA00022737"/>
    </source>
</evidence>
<dbReference type="FunFam" id="3.30.200.20:FF:000142">
    <property type="entry name" value="Cysteine-rich receptor-like protein kinase 10"/>
    <property type="match status" value="1"/>
</dbReference>
<dbReference type="Pfam" id="PF07714">
    <property type="entry name" value="PK_Tyr_Ser-Thr"/>
    <property type="match status" value="2"/>
</dbReference>
<evidence type="ECO:0000256" key="7">
    <source>
        <dbReference type="ARBA" id="ARBA00022729"/>
    </source>
</evidence>
<dbReference type="InParanoid" id="A0A7N2N745"/>
<keyword evidence="4" id="KW-0597">Phosphoprotein</keyword>
<dbReference type="GO" id="GO:0005524">
    <property type="term" value="F:ATP binding"/>
    <property type="evidence" value="ECO:0007669"/>
    <property type="project" value="UniProtKB-KW"/>
</dbReference>
<dbReference type="Gene3D" id="3.30.200.20">
    <property type="entry name" value="Phosphorylase Kinase, domain 1"/>
    <property type="match status" value="1"/>
</dbReference>
<dbReference type="PANTHER" id="PTHR27002">
    <property type="entry name" value="RECEPTOR-LIKE SERINE/THREONINE-PROTEIN KINASE SD1-8"/>
    <property type="match status" value="1"/>
</dbReference>
<feature type="region of interest" description="Disordered" evidence="18">
    <location>
        <begin position="246"/>
        <end position="280"/>
    </location>
</feature>
<evidence type="ECO:0000256" key="1">
    <source>
        <dbReference type="ARBA" id="ARBA00004167"/>
    </source>
</evidence>
<keyword evidence="5" id="KW-0808">Transferase</keyword>
<dbReference type="SUPFAM" id="SSF56112">
    <property type="entry name" value="Protein kinase-like (PK-like)"/>
    <property type="match status" value="1"/>
</dbReference>
<dbReference type="FunFam" id="1.10.510.10:FF:001023">
    <property type="entry name" value="Os07g0541700 protein"/>
    <property type="match status" value="1"/>
</dbReference>
<keyword evidence="11" id="KW-0067">ATP-binding</keyword>
<dbReference type="InterPro" id="IPR008271">
    <property type="entry name" value="Ser/Thr_kinase_AS"/>
</dbReference>
<organism evidence="23 24">
    <name type="scientific">Quercus lobata</name>
    <name type="common">Valley oak</name>
    <dbReference type="NCBI Taxonomy" id="97700"/>
    <lineage>
        <taxon>Eukaryota</taxon>
        <taxon>Viridiplantae</taxon>
        <taxon>Streptophyta</taxon>
        <taxon>Embryophyta</taxon>
        <taxon>Tracheophyta</taxon>
        <taxon>Spermatophyta</taxon>
        <taxon>Magnoliopsida</taxon>
        <taxon>eudicotyledons</taxon>
        <taxon>Gunneridae</taxon>
        <taxon>Pentapetalae</taxon>
        <taxon>rosids</taxon>
        <taxon>fabids</taxon>
        <taxon>Fagales</taxon>
        <taxon>Fagaceae</taxon>
        <taxon>Quercus</taxon>
    </lineage>
</organism>
<keyword evidence="13 19" id="KW-0472">Membrane</keyword>
<feature type="compositionally biased region" description="Pro residues" evidence="18">
    <location>
        <begin position="248"/>
        <end position="269"/>
    </location>
</feature>
<keyword evidence="3" id="KW-0723">Serine/threonine-protein kinase</keyword>
<evidence type="ECO:0000256" key="12">
    <source>
        <dbReference type="ARBA" id="ARBA00022989"/>
    </source>
</evidence>
<dbReference type="AlphaFoldDB" id="A0A7N2N745"/>
<dbReference type="GO" id="GO:0004674">
    <property type="term" value="F:protein serine/threonine kinase activity"/>
    <property type="evidence" value="ECO:0007669"/>
    <property type="project" value="UniProtKB-KW"/>
</dbReference>
<dbReference type="GO" id="GO:0005886">
    <property type="term" value="C:plasma membrane"/>
    <property type="evidence" value="ECO:0007669"/>
    <property type="project" value="TreeGrafter"/>
</dbReference>
<evidence type="ECO:0000313" key="24">
    <source>
        <dbReference type="Proteomes" id="UP000594261"/>
    </source>
</evidence>
<evidence type="ECO:0000256" key="19">
    <source>
        <dbReference type="SAM" id="Phobius"/>
    </source>
</evidence>
<keyword evidence="9" id="KW-0547">Nucleotide-binding</keyword>
<dbReference type="InterPro" id="IPR002902">
    <property type="entry name" value="GNK2"/>
</dbReference>
<dbReference type="FunFam" id="3.30.430.20:FF:000003">
    <property type="entry name" value="Cysteine-rich RLK (RECEPTOR-like protein kinase) 10"/>
    <property type="match status" value="1"/>
</dbReference>
<proteinExistence type="predicted"/>
<keyword evidence="8" id="KW-0677">Repeat</keyword>
<keyword evidence="14" id="KW-0675">Receptor</keyword>
<evidence type="ECO:0000256" key="10">
    <source>
        <dbReference type="ARBA" id="ARBA00022777"/>
    </source>
</evidence>
<evidence type="ECO:0000256" key="15">
    <source>
        <dbReference type="ARBA" id="ARBA00023180"/>
    </source>
</evidence>
<evidence type="ECO:0000256" key="4">
    <source>
        <dbReference type="ARBA" id="ARBA00022553"/>
    </source>
</evidence>
<dbReference type="Proteomes" id="UP000594261">
    <property type="component" value="Unassembled WGS sequence"/>
</dbReference>
<dbReference type="InterPro" id="IPR038408">
    <property type="entry name" value="GNK2_sf"/>
</dbReference>
<evidence type="ECO:0000256" key="3">
    <source>
        <dbReference type="ARBA" id="ARBA00022527"/>
    </source>
</evidence>
<dbReference type="EnsemblPlants" id="QL93p0073_0786:mrna">
    <property type="protein sequence ID" value="QL93p0073_0786:mrna"/>
    <property type="gene ID" value="QL93p0073_0786"/>
</dbReference>
<dbReference type="Gene3D" id="1.10.510.10">
    <property type="entry name" value="Transferase(Phosphotransferase) domain 1"/>
    <property type="match status" value="2"/>
</dbReference>
<dbReference type="EC" id="2.7.11.1" evidence="2"/>
<sequence length="704" mass="78793">MKIGCSKLVLFFCFALIHLLIPTAAQRPLNRCYNTGNYTSNSTYRENLDSLLTTMFNNSKIDYGFYNLSAGESPDKVYLIALCRGDNSPSECRSCINGSRYELLKACPYQKEAIIWGETCSLRYSYRSIFNIMEASTVTYRINGANFSDVEAFNSVLRPLLDSLRNRAASGNSTHKFALQSTPAPKFKTVYSLAECTPDLSELDCNRCLQRVQNIIPQCCDGRQGAKFVTPSCDLRYELHPFYDSSAEPPPLSPPPPPLVPSESPPPDLPTTTPGKESNSSRTVIIVVVTTISSAVLIISISICIYLRARNKENKAEIDTDDQISVVECLQFDFGKIRIATQNFSNANKLGEGGFGPVYKGRFPNGQEIAVKRLSKNSSQGEIEFKNEVMLVARLQHRHLVRLLGFCLEGDERLLVYEFLPNASLDCFIFDPIKRAQLNWEKRYKIIGGIARGLLYLHEDSQLRIIHRDLKASNILLDAYMNPKISDFEYVLHGQFSVKSDVFSFGILVLEMVTGQKNHTICGENNGEGLLNYAWKKWKDGTTSNLVDPTLRTDSTIEMMKCIHIGLLCVQENVVNRPTMASVVLMLNSESMTLSIPSRPAFVTDSHTRSSMETTPSRSSPVQASVNNVSITELDPRSVDLVLACCYCCCSATLRSLITGRYKLSPYNWRRLWERACTLAQAVDREGPTITSNSPLLCPNIKFH</sequence>
<evidence type="ECO:0000259" key="22">
    <source>
        <dbReference type="PROSITE" id="PS51473"/>
    </source>
</evidence>
<keyword evidence="7 20" id="KW-0732">Signal</keyword>
<name>A0A7N2N745_QUELO</name>
<comment type="subcellular location">
    <subcellularLocation>
        <location evidence="1">Membrane</location>
        <topology evidence="1">Single-pass membrane protein</topology>
    </subcellularLocation>
</comment>
<keyword evidence="6 19" id="KW-0812">Transmembrane</keyword>
<keyword evidence="12 19" id="KW-1133">Transmembrane helix</keyword>
<dbReference type="InterPro" id="IPR000719">
    <property type="entry name" value="Prot_kinase_dom"/>
</dbReference>
<evidence type="ECO:0000256" key="2">
    <source>
        <dbReference type="ARBA" id="ARBA00012513"/>
    </source>
</evidence>
<keyword evidence="15" id="KW-0325">Glycoprotein</keyword>
<evidence type="ECO:0000256" key="18">
    <source>
        <dbReference type="SAM" id="MobiDB-lite"/>
    </source>
</evidence>
<dbReference type="InterPro" id="IPR011009">
    <property type="entry name" value="Kinase-like_dom_sf"/>
</dbReference>
<dbReference type="FunFam" id="3.30.430.20:FF:000002">
    <property type="entry name" value="Cysteine-rich receptor-like protein kinase 10"/>
    <property type="match status" value="1"/>
</dbReference>
<dbReference type="CDD" id="cd23509">
    <property type="entry name" value="Gnk2-like"/>
    <property type="match status" value="2"/>
</dbReference>
<evidence type="ECO:0000256" key="9">
    <source>
        <dbReference type="ARBA" id="ARBA00022741"/>
    </source>
</evidence>
<feature type="chain" id="PRO_5029888137" description="non-specific serine/threonine protein kinase" evidence="20">
    <location>
        <begin position="26"/>
        <end position="704"/>
    </location>
</feature>
<evidence type="ECO:0000256" key="17">
    <source>
        <dbReference type="ARBA" id="ARBA00048679"/>
    </source>
</evidence>
<evidence type="ECO:0000259" key="21">
    <source>
        <dbReference type="PROSITE" id="PS50011"/>
    </source>
</evidence>
<comment type="catalytic activity">
    <reaction evidence="17">
        <text>L-seryl-[protein] + ATP = O-phospho-L-seryl-[protein] + ADP + H(+)</text>
        <dbReference type="Rhea" id="RHEA:17989"/>
        <dbReference type="Rhea" id="RHEA-COMP:9863"/>
        <dbReference type="Rhea" id="RHEA-COMP:11604"/>
        <dbReference type="ChEBI" id="CHEBI:15378"/>
        <dbReference type="ChEBI" id="CHEBI:29999"/>
        <dbReference type="ChEBI" id="CHEBI:30616"/>
        <dbReference type="ChEBI" id="CHEBI:83421"/>
        <dbReference type="ChEBI" id="CHEBI:456216"/>
        <dbReference type="EC" id="2.7.11.1"/>
    </reaction>
</comment>
<protein>
    <recommendedName>
        <fullName evidence="2">non-specific serine/threonine protein kinase</fullName>
        <ecNumber evidence="2">2.7.11.1</ecNumber>
    </recommendedName>
</protein>
<dbReference type="PROSITE" id="PS50011">
    <property type="entry name" value="PROTEIN_KINASE_DOM"/>
    <property type="match status" value="1"/>
</dbReference>
<evidence type="ECO:0000256" key="13">
    <source>
        <dbReference type="ARBA" id="ARBA00023136"/>
    </source>
</evidence>
<evidence type="ECO:0000256" key="20">
    <source>
        <dbReference type="SAM" id="SignalP"/>
    </source>
</evidence>
<dbReference type="Gene3D" id="3.30.430.20">
    <property type="entry name" value="Gnk2 domain, C-X8-C-X2-C motif"/>
    <property type="match status" value="2"/>
</dbReference>
<reference evidence="23" key="1">
    <citation type="submission" date="2021-01" db="UniProtKB">
        <authorList>
            <consortium name="EnsemblPlants"/>
        </authorList>
    </citation>
    <scope>IDENTIFICATION</scope>
</reference>
<feature type="compositionally biased region" description="Low complexity" evidence="18">
    <location>
        <begin position="270"/>
        <end position="280"/>
    </location>
</feature>
<feature type="domain" description="Gnk2-homologous" evidence="22">
    <location>
        <begin position="135"/>
        <end position="242"/>
    </location>
</feature>
<dbReference type="SMART" id="SM00220">
    <property type="entry name" value="S_TKc"/>
    <property type="match status" value="1"/>
</dbReference>
<evidence type="ECO:0000256" key="5">
    <source>
        <dbReference type="ARBA" id="ARBA00022679"/>
    </source>
</evidence>
<feature type="domain" description="Protein kinase" evidence="21">
    <location>
        <begin position="344"/>
        <end position="602"/>
    </location>
</feature>
<evidence type="ECO:0000256" key="6">
    <source>
        <dbReference type="ARBA" id="ARBA00022692"/>
    </source>
</evidence>
<keyword evidence="24" id="KW-1185">Reference proteome</keyword>
<keyword evidence="10" id="KW-0418">Kinase</keyword>
<comment type="catalytic activity">
    <reaction evidence="16">
        <text>L-threonyl-[protein] + ATP = O-phospho-L-threonyl-[protein] + ADP + H(+)</text>
        <dbReference type="Rhea" id="RHEA:46608"/>
        <dbReference type="Rhea" id="RHEA-COMP:11060"/>
        <dbReference type="Rhea" id="RHEA-COMP:11605"/>
        <dbReference type="ChEBI" id="CHEBI:15378"/>
        <dbReference type="ChEBI" id="CHEBI:30013"/>
        <dbReference type="ChEBI" id="CHEBI:30616"/>
        <dbReference type="ChEBI" id="CHEBI:61977"/>
        <dbReference type="ChEBI" id="CHEBI:456216"/>
        <dbReference type="EC" id="2.7.11.1"/>
    </reaction>
</comment>
<evidence type="ECO:0000313" key="23">
    <source>
        <dbReference type="EnsemblPlants" id="QL93p0073_0786:mrna"/>
    </source>
</evidence>
<dbReference type="Gramene" id="QL93p0073_0786:mrna">
    <property type="protein sequence ID" value="QL93p0073_0786:mrna"/>
    <property type="gene ID" value="QL93p0073_0786"/>
</dbReference>
<feature type="transmembrane region" description="Helical" evidence="19">
    <location>
        <begin position="284"/>
        <end position="307"/>
    </location>
</feature>
<feature type="domain" description="Gnk2-homologous" evidence="22">
    <location>
        <begin position="26"/>
        <end position="129"/>
    </location>
</feature>
<dbReference type="InterPro" id="IPR001245">
    <property type="entry name" value="Ser-Thr/Tyr_kinase_cat_dom"/>
</dbReference>
<feature type="signal peptide" evidence="20">
    <location>
        <begin position="1"/>
        <end position="25"/>
    </location>
</feature>
<evidence type="ECO:0000256" key="16">
    <source>
        <dbReference type="ARBA" id="ARBA00047899"/>
    </source>
</evidence>
<dbReference type="PROSITE" id="PS51473">
    <property type="entry name" value="GNK2"/>
    <property type="match status" value="2"/>
</dbReference>
<accession>A0A7N2N745</accession>
<evidence type="ECO:0000256" key="11">
    <source>
        <dbReference type="ARBA" id="ARBA00022840"/>
    </source>
</evidence>
<dbReference type="PROSITE" id="PS00108">
    <property type="entry name" value="PROTEIN_KINASE_ST"/>
    <property type="match status" value="1"/>
</dbReference>
<dbReference type="OMA" id="TECANNI"/>
<dbReference type="Pfam" id="PF01657">
    <property type="entry name" value="Stress-antifung"/>
    <property type="match status" value="2"/>
</dbReference>
<evidence type="ECO:0000256" key="14">
    <source>
        <dbReference type="ARBA" id="ARBA00023170"/>
    </source>
</evidence>